<dbReference type="InterPro" id="IPR011011">
    <property type="entry name" value="Znf_FYVE_PHD"/>
</dbReference>
<evidence type="ECO:0000313" key="7">
    <source>
        <dbReference type="EMBL" id="EGR29000.1"/>
    </source>
</evidence>
<evidence type="ECO:0000259" key="6">
    <source>
        <dbReference type="PROSITE" id="PS50016"/>
    </source>
</evidence>
<dbReference type="Proteomes" id="UP000008983">
    <property type="component" value="Unassembled WGS sequence"/>
</dbReference>
<dbReference type="Pfam" id="PF13832">
    <property type="entry name" value="zf-HC5HC2H_2"/>
    <property type="match status" value="1"/>
</dbReference>
<keyword evidence="8" id="KW-1185">Reference proteome</keyword>
<name>G0R0L4_ICHMU</name>
<evidence type="ECO:0000256" key="3">
    <source>
        <dbReference type="ARBA" id="ARBA00022833"/>
    </source>
</evidence>
<evidence type="ECO:0000256" key="5">
    <source>
        <dbReference type="SAM" id="MobiDB-lite"/>
    </source>
</evidence>
<dbReference type="STRING" id="857967.G0R0L4"/>
<dbReference type="Gene3D" id="3.30.40.10">
    <property type="entry name" value="Zinc/RING finger domain, C3HC4 (zinc finger)"/>
    <property type="match status" value="2"/>
</dbReference>
<evidence type="ECO:0000256" key="4">
    <source>
        <dbReference type="PROSITE-ProRule" id="PRU00146"/>
    </source>
</evidence>
<dbReference type="AlphaFoldDB" id="G0R0L4"/>
<feature type="region of interest" description="Disordered" evidence="5">
    <location>
        <begin position="377"/>
        <end position="398"/>
    </location>
</feature>
<gene>
    <name evidence="7" type="ORF">IMG5_165450</name>
</gene>
<dbReference type="PROSITE" id="PS01359">
    <property type="entry name" value="ZF_PHD_1"/>
    <property type="match status" value="1"/>
</dbReference>
<protein>
    <recommendedName>
        <fullName evidence="6">PHD-type domain-containing protein</fullName>
    </recommendedName>
</protein>
<feature type="region of interest" description="Disordered" evidence="5">
    <location>
        <begin position="596"/>
        <end position="615"/>
    </location>
</feature>
<keyword evidence="2 4" id="KW-0863">Zinc-finger</keyword>
<evidence type="ECO:0000313" key="8">
    <source>
        <dbReference type="Proteomes" id="UP000008983"/>
    </source>
</evidence>
<feature type="compositionally biased region" description="Polar residues" evidence="5">
    <location>
        <begin position="510"/>
        <end position="522"/>
    </location>
</feature>
<dbReference type="Pfam" id="PF00628">
    <property type="entry name" value="PHD"/>
    <property type="match status" value="1"/>
</dbReference>
<dbReference type="GO" id="GO:0008270">
    <property type="term" value="F:zinc ion binding"/>
    <property type="evidence" value="ECO:0007669"/>
    <property type="project" value="UniProtKB-KW"/>
</dbReference>
<sequence>MGYLRNEIEYFFNKQYKFSIIFYELQEKTKNQKDSSIIYQEKDFKVKFKRLEYDTYQNSYCGICYERNNKYYPDDIQESGTKMIVCYGCNQTCHLYCYGLDTPIQEEIFDEKKTKQVQVIQYFVCQKCQHEISPNKFPDCFLCNEKKGILKLIENERNNEWVHINCGLFNKGQIFVKCYRKMTFIKQNVIKANDNKKNQNTCRCCKSDTSLMKSFNVLKKFNIDDSQQDVLKGGLVEIQCPKHQKELKYCVCQALLGDSLMIQCDLCDEWYHCQCINMKHTEVDNMDKFRCSLCNDCYKYTLCDLILMMIYVDIKFKTDNNMQEMNDVLCQIPLVSTQIEYCQRIMSILTCYEELKSTWVAIVSNFDQLNVRPIQIQDQQESKKNENEKKNIVSDEDREQAQKKLLKMLSDIDKNSIQNNSENVKTLENQLFGDFYKDRNLYLQEVESYLTFFQIIEKYPLVKKKYFRSQFNIKFIDYLKKNPDKLQIQEEQINKKIQSKQEKMHRKSSSIELQTDNTPSSNKSDKYLTKQNQKLNNLQQNYNEQNSDLSLEKKKKLTQRIPNKTNKQFIKRTQKNYLQENKLKNVDPSYISKQTLQNDQQNKNKSLQVTNKNNQSLKRTKEFILKNSDLDKKNNNSTQIIDSQIQQKQRICKQEQQNKQLYNKSSKKDQINNQSIAKNQTTQNVNKQLNQIHSNDNLLFTTKLKLKNKCFIIQFYSKEKIQDSLLKKIKPLIIDGRCTRRNKIKQKQNEIVLLLINLNK</sequence>
<keyword evidence="3" id="KW-0862">Zinc</keyword>
<feature type="domain" description="PHD-type" evidence="6">
    <location>
        <begin position="247"/>
        <end position="297"/>
    </location>
</feature>
<dbReference type="SUPFAM" id="SSF57903">
    <property type="entry name" value="FYVE/PHD zinc finger"/>
    <property type="match status" value="1"/>
</dbReference>
<dbReference type="InterPro" id="IPR019787">
    <property type="entry name" value="Znf_PHD-finger"/>
</dbReference>
<evidence type="ECO:0000256" key="1">
    <source>
        <dbReference type="ARBA" id="ARBA00022723"/>
    </source>
</evidence>
<dbReference type="EMBL" id="GL984196">
    <property type="protein sequence ID" value="EGR29000.1"/>
    <property type="molecule type" value="Genomic_DNA"/>
</dbReference>
<proteinExistence type="predicted"/>
<accession>G0R0L4</accession>
<dbReference type="InterPro" id="IPR013083">
    <property type="entry name" value="Znf_RING/FYVE/PHD"/>
</dbReference>
<dbReference type="InParanoid" id="G0R0L4"/>
<feature type="compositionally biased region" description="Basic and acidic residues" evidence="5">
    <location>
        <begin position="380"/>
        <end position="398"/>
    </location>
</feature>
<organism evidence="7 8">
    <name type="scientific">Ichthyophthirius multifiliis</name>
    <name type="common">White spot disease agent</name>
    <name type="synonym">Ich</name>
    <dbReference type="NCBI Taxonomy" id="5932"/>
    <lineage>
        <taxon>Eukaryota</taxon>
        <taxon>Sar</taxon>
        <taxon>Alveolata</taxon>
        <taxon>Ciliophora</taxon>
        <taxon>Intramacronucleata</taxon>
        <taxon>Oligohymenophorea</taxon>
        <taxon>Hymenostomatida</taxon>
        <taxon>Ophryoglenina</taxon>
        <taxon>Ichthyophthirius</taxon>
    </lineage>
</organism>
<dbReference type="SMART" id="SM00249">
    <property type="entry name" value="PHD"/>
    <property type="match status" value="2"/>
</dbReference>
<dbReference type="InterPro" id="IPR001965">
    <property type="entry name" value="Znf_PHD"/>
</dbReference>
<dbReference type="PROSITE" id="PS50016">
    <property type="entry name" value="ZF_PHD_2"/>
    <property type="match status" value="1"/>
</dbReference>
<dbReference type="InterPro" id="IPR019786">
    <property type="entry name" value="Zinc_finger_PHD-type_CS"/>
</dbReference>
<reference evidence="7 8" key="1">
    <citation type="submission" date="2011-07" db="EMBL/GenBank/DDBJ databases">
        <authorList>
            <person name="Coyne R."/>
            <person name="Brami D."/>
            <person name="Johnson J."/>
            <person name="Hostetler J."/>
            <person name="Hannick L."/>
            <person name="Clark T."/>
            <person name="Cassidy-Hanley D."/>
            <person name="Inman J."/>
        </authorList>
    </citation>
    <scope>NUCLEOTIDE SEQUENCE [LARGE SCALE GENOMIC DNA]</scope>
    <source>
        <strain evidence="7 8">G5</strain>
    </source>
</reference>
<dbReference type="RefSeq" id="XP_004030236.1">
    <property type="nucleotide sequence ID" value="XM_004030188.1"/>
</dbReference>
<dbReference type="OrthoDB" id="436852at2759"/>
<evidence type="ECO:0000256" key="2">
    <source>
        <dbReference type="ARBA" id="ARBA00022771"/>
    </source>
</evidence>
<keyword evidence="1" id="KW-0479">Metal-binding</keyword>
<feature type="region of interest" description="Disordered" evidence="5">
    <location>
        <begin position="497"/>
        <end position="526"/>
    </location>
</feature>
<feature type="region of interest" description="Disordered" evidence="5">
    <location>
        <begin position="543"/>
        <end position="568"/>
    </location>
</feature>
<dbReference type="GeneID" id="14905082"/>